<protein>
    <submittedName>
        <fullName evidence="8">Phospholipase_D-nuclease N-terminal</fullName>
    </submittedName>
</protein>
<dbReference type="Pfam" id="PF13396">
    <property type="entry name" value="PLDc_N"/>
    <property type="match status" value="1"/>
</dbReference>
<sequence length="88" mass="10070">MDLIVPGDGQLIWQISFLFSVLFLGFWAYALFDALGAEFRAAHSKLMWVVTIILAPVIGTFLYLAMARSQRKERRRFKPTFSKSPNSN</sequence>
<proteinExistence type="predicted"/>
<dbReference type="RefSeq" id="WP_283411907.1">
    <property type="nucleotide sequence ID" value="NZ_FXUA01000002.1"/>
</dbReference>
<feature type="transmembrane region" description="Helical" evidence="6">
    <location>
        <begin position="47"/>
        <end position="66"/>
    </location>
</feature>
<accession>A0ABY1NNP9</accession>
<keyword evidence="5 6" id="KW-0472">Membrane</keyword>
<evidence type="ECO:0000256" key="5">
    <source>
        <dbReference type="ARBA" id="ARBA00023136"/>
    </source>
</evidence>
<feature type="domain" description="Cardiolipin synthase N-terminal" evidence="7">
    <location>
        <begin position="26"/>
        <end position="65"/>
    </location>
</feature>
<dbReference type="EMBL" id="FXUA01000002">
    <property type="protein sequence ID" value="SMP12305.1"/>
    <property type="molecule type" value="Genomic_DNA"/>
</dbReference>
<keyword evidence="9" id="KW-1185">Reference proteome</keyword>
<name>A0ABY1NNP9_9BACT</name>
<keyword evidence="2" id="KW-1003">Cell membrane</keyword>
<keyword evidence="3 6" id="KW-0812">Transmembrane</keyword>
<evidence type="ECO:0000256" key="2">
    <source>
        <dbReference type="ARBA" id="ARBA00022475"/>
    </source>
</evidence>
<evidence type="ECO:0000256" key="6">
    <source>
        <dbReference type="SAM" id="Phobius"/>
    </source>
</evidence>
<dbReference type="Proteomes" id="UP001157915">
    <property type="component" value="Unassembled WGS sequence"/>
</dbReference>
<feature type="transmembrane region" description="Helical" evidence="6">
    <location>
        <begin position="12"/>
        <end position="32"/>
    </location>
</feature>
<evidence type="ECO:0000313" key="9">
    <source>
        <dbReference type="Proteomes" id="UP001157915"/>
    </source>
</evidence>
<dbReference type="InterPro" id="IPR027379">
    <property type="entry name" value="CLS_N"/>
</dbReference>
<reference evidence="8 9" key="1">
    <citation type="submission" date="2017-05" db="EMBL/GenBank/DDBJ databases">
        <authorList>
            <person name="Varghese N."/>
            <person name="Submissions S."/>
        </authorList>
    </citation>
    <scope>NUCLEOTIDE SEQUENCE [LARGE SCALE GENOMIC DNA]</scope>
    <source>
        <strain evidence="8 9">DSM 15360</strain>
    </source>
</reference>
<evidence type="ECO:0000256" key="4">
    <source>
        <dbReference type="ARBA" id="ARBA00022989"/>
    </source>
</evidence>
<evidence type="ECO:0000313" key="8">
    <source>
        <dbReference type="EMBL" id="SMP12305.1"/>
    </source>
</evidence>
<evidence type="ECO:0000256" key="1">
    <source>
        <dbReference type="ARBA" id="ARBA00004651"/>
    </source>
</evidence>
<organism evidence="8 9">
    <name type="scientific">Algoriphagus winogradskyi</name>
    <dbReference type="NCBI Taxonomy" id="237017"/>
    <lineage>
        <taxon>Bacteria</taxon>
        <taxon>Pseudomonadati</taxon>
        <taxon>Bacteroidota</taxon>
        <taxon>Cytophagia</taxon>
        <taxon>Cytophagales</taxon>
        <taxon>Cyclobacteriaceae</taxon>
        <taxon>Algoriphagus</taxon>
    </lineage>
</organism>
<keyword evidence="4 6" id="KW-1133">Transmembrane helix</keyword>
<evidence type="ECO:0000259" key="7">
    <source>
        <dbReference type="Pfam" id="PF13396"/>
    </source>
</evidence>
<comment type="subcellular location">
    <subcellularLocation>
        <location evidence="1">Cell membrane</location>
        <topology evidence="1">Multi-pass membrane protein</topology>
    </subcellularLocation>
</comment>
<gene>
    <name evidence="8" type="ORF">SAMN06265367_10296</name>
</gene>
<comment type="caution">
    <text evidence="8">The sequence shown here is derived from an EMBL/GenBank/DDBJ whole genome shotgun (WGS) entry which is preliminary data.</text>
</comment>
<evidence type="ECO:0000256" key="3">
    <source>
        <dbReference type="ARBA" id="ARBA00022692"/>
    </source>
</evidence>